<reference evidence="1 2" key="1">
    <citation type="journal article" date="2019" name="Commun. Biol.">
        <title>The bagworm genome reveals a unique fibroin gene that provides high tensile strength.</title>
        <authorList>
            <person name="Kono N."/>
            <person name="Nakamura H."/>
            <person name="Ohtoshi R."/>
            <person name="Tomita M."/>
            <person name="Numata K."/>
            <person name="Arakawa K."/>
        </authorList>
    </citation>
    <scope>NUCLEOTIDE SEQUENCE [LARGE SCALE GENOMIC DNA]</scope>
</reference>
<keyword evidence="1" id="KW-0813">Transport</keyword>
<keyword evidence="1" id="KW-0407">Ion channel</keyword>
<dbReference type="Proteomes" id="UP000299102">
    <property type="component" value="Unassembled WGS sequence"/>
</dbReference>
<keyword evidence="2" id="KW-1185">Reference proteome</keyword>
<organism evidence="1 2">
    <name type="scientific">Eumeta variegata</name>
    <name type="common">Bagworm moth</name>
    <name type="synonym">Eumeta japonica</name>
    <dbReference type="NCBI Taxonomy" id="151549"/>
    <lineage>
        <taxon>Eukaryota</taxon>
        <taxon>Metazoa</taxon>
        <taxon>Ecdysozoa</taxon>
        <taxon>Arthropoda</taxon>
        <taxon>Hexapoda</taxon>
        <taxon>Insecta</taxon>
        <taxon>Pterygota</taxon>
        <taxon>Neoptera</taxon>
        <taxon>Endopterygota</taxon>
        <taxon>Lepidoptera</taxon>
        <taxon>Glossata</taxon>
        <taxon>Ditrysia</taxon>
        <taxon>Tineoidea</taxon>
        <taxon>Psychidae</taxon>
        <taxon>Oiketicinae</taxon>
        <taxon>Eumeta</taxon>
    </lineage>
</organism>
<dbReference type="GO" id="GO:0034220">
    <property type="term" value="P:monoatomic ion transmembrane transport"/>
    <property type="evidence" value="ECO:0007669"/>
    <property type="project" value="UniProtKB-KW"/>
</dbReference>
<protein>
    <submittedName>
        <fullName evidence="1">Small conductance calcium-activated potassium channel protein</fullName>
    </submittedName>
</protein>
<dbReference type="AlphaFoldDB" id="A0A4C1TCR9"/>
<evidence type="ECO:0000313" key="1">
    <source>
        <dbReference type="EMBL" id="GBP11248.1"/>
    </source>
</evidence>
<sequence length="291" mass="31558">MHSHSPRSRRCVAGLLVRISDEGDRTDREDRTNGDANGLRWGGAMEGVGVSGCFVNDPVCALQLRKPVSTLSIPGAMKAYSGARDAGEEADVALVGVHSEYPRYGEERALGGGTYKGGGTAKHKPNIGYSVATGGPSNGGDAVGRKDAPYLTASWQGRVVSVVFSRASSCYRQRIYFEEDEWVTQIRQRQSREALASKWDSVYSEHSNTKGIANNKKNLGQLRRWDRTEIINNRDRRSVGARGGQYPRSLKGHHALDNSGMTCITKAEGLKAIEATDGFAAAENKQTAPSR</sequence>
<accession>A0A4C1TCR9</accession>
<keyword evidence="1" id="KW-0406">Ion transport</keyword>
<name>A0A4C1TCR9_EUMVA</name>
<dbReference type="STRING" id="151549.A0A4C1TCR9"/>
<dbReference type="EMBL" id="BGZK01000045">
    <property type="protein sequence ID" value="GBP11248.1"/>
    <property type="molecule type" value="Genomic_DNA"/>
</dbReference>
<comment type="caution">
    <text evidence="1">The sequence shown here is derived from an EMBL/GenBank/DDBJ whole genome shotgun (WGS) entry which is preliminary data.</text>
</comment>
<gene>
    <name evidence="1" type="primary">SK</name>
    <name evidence="1" type="ORF">EVAR_6057_1</name>
</gene>
<evidence type="ECO:0000313" key="2">
    <source>
        <dbReference type="Proteomes" id="UP000299102"/>
    </source>
</evidence>
<dbReference type="OrthoDB" id="73653at2759"/>
<proteinExistence type="predicted"/>